<dbReference type="GO" id="GO:0006433">
    <property type="term" value="P:prolyl-tRNA aminoacylation"/>
    <property type="evidence" value="ECO:0007669"/>
    <property type="project" value="UniProtKB-UniRule"/>
</dbReference>
<dbReference type="Pfam" id="PF00587">
    <property type="entry name" value="tRNA-synt_2b"/>
    <property type="match status" value="1"/>
</dbReference>
<evidence type="ECO:0000256" key="5">
    <source>
        <dbReference type="ARBA" id="ARBA00022741"/>
    </source>
</evidence>
<dbReference type="GO" id="GO:0004827">
    <property type="term" value="F:proline-tRNA ligase activity"/>
    <property type="evidence" value="ECO:0007669"/>
    <property type="project" value="UniProtKB-UniRule"/>
</dbReference>
<evidence type="ECO:0000256" key="10">
    <source>
        <dbReference type="HAMAP-Rule" id="MF_01570"/>
    </source>
</evidence>
<keyword evidence="8 10" id="KW-0030">Aminoacyl-tRNA synthetase</keyword>
<accession>A0A7L9RS46</accession>
<dbReference type="GO" id="GO:0005524">
    <property type="term" value="F:ATP binding"/>
    <property type="evidence" value="ECO:0007669"/>
    <property type="project" value="UniProtKB-UniRule"/>
</dbReference>
<dbReference type="KEGG" id="pbal:CPBP_00182"/>
<dbReference type="InterPro" id="IPR004500">
    <property type="entry name" value="Pro-tRNA-synth_IIa_bac-type"/>
</dbReference>
<dbReference type="InterPro" id="IPR033730">
    <property type="entry name" value="ProRS_core_prok"/>
</dbReference>
<feature type="domain" description="Aminoacyl-transfer RNA synthetases class-II family profile" evidence="11">
    <location>
        <begin position="74"/>
        <end position="365"/>
    </location>
</feature>
<dbReference type="SUPFAM" id="SSF55681">
    <property type="entry name" value="Class II aaRS and biotin synthetases"/>
    <property type="match status" value="1"/>
</dbReference>
<dbReference type="Proteomes" id="UP000594001">
    <property type="component" value="Chromosome"/>
</dbReference>
<evidence type="ECO:0000256" key="3">
    <source>
        <dbReference type="ARBA" id="ARBA00022490"/>
    </source>
</evidence>
<evidence type="ECO:0000313" key="12">
    <source>
        <dbReference type="EMBL" id="QOL19430.1"/>
    </source>
</evidence>
<dbReference type="NCBIfam" id="NF008979">
    <property type="entry name" value="PRK12325.1"/>
    <property type="match status" value="1"/>
</dbReference>
<dbReference type="PANTHER" id="PTHR42753:SF2">
    <property type="entry name" value="PROLINE--TRNA LIGASE"/>
    <property type="match status" value="1"/>
</dbReference>
<dbReference type="SUPFAM" id="SSF52954">
    <property type="entry name" value="Class II aaRS ABD-related"/>
    <property type="match status" value="1"/>
</dbReference>
<evidence type="ECO:0000313" key="13">
    <source>
        <dbReference type="Proteomes" id="UP000594001"/>
    </source>
</evidence>
<dbReference type="NCBIfam" id="TIGR00409">
    <property type="entry name" value="proS_fam_II"/>
    <property type="match status" value="1"/>
</dbReference>
<dbReference type="InterPro" id="IPR044140">
    <property type="entry name" value="ProRS_anticodon_short"/>
</dbReference>
<dbReference type="AlphaFoldDB" id="A0A7L9RS46"/>
<reference evidence="12 13" key="1">
    <citation type="submission" date="2020-06" db="EMBL/GenBank/DDBJ databases">
        <title>The endosymbiont of the kinetoplastid Bodo saltans is a Paracaedibacter-like alpha-proteobacterium possessing a putative toxin-antitoxin system.</title>
        <authorList>
            <person name="Midha S."/>
            <person name="Rigden D.J."/>
            <person name="Siozios S."/>
            <person name="Hurst G.D.D."/>
            <person name="Jackson A.P."/>
        </authorList>
    </citation>
    <scope>NUCLEOTIDE SEQUENCE [LARGE SCALE GENOMIC DNA]</scope>
    <source>
        <strain evidence="12">Lake Konstanz</strain>
    </source>
</reference>
<comment type="subcellular location">
    <subcellularLocation>
        <location evidence="1 10">Cytoplasm</location>
    </subcellularLocation>
</comment>
<evidence type="ECO:0000256" key="4">
    <source>
        <dbReference type="ARBA" id="ARBA00022598"/>
    </source>
</evidence>
<dbReference type="Gene3D" id="3.30.930.10">
    <property type="entry name" value="Bira Bifunctional Protein, Domain 2"/>
    <property type="match status" value="1"/>
</dbReference>
<comment type="function">
    <text evidence="10">Catalyzes the attachment of proline to tRNA(Pro) in a two-step reaction: proline is first activated by ATP to form Pro-AMP and then transferred to the acceptor end of tRNA(Pro).</text>
</comment>
<dbReference type="EC" id="6.1.1.15" evidence="10"/>
<keyword evidence="7 10" id="KW-0648">Protein biosynthesis</keyword>
<evidence type="ECO:0000259" key="11">
    <source>
        <dbReference type="PROSITE" id="PS50862"/>
    </source>
</evidence>
<evidence type="ECO:0000256" key="8">
    <source>
        <dbReference type="ARBA" id="ARBA00023146"/>
    </source>
</evidence>
<name>A0A7L9RS46_9PROT</name>
<evidence type="ECO:0000256" key="2">
    <source>
        <dbReference type="ARBA" id="ARBA00011738"/>
    </source>
</evidence>
<keyword evidence="4 10" id="KW-0436">Ligase</keyword>
<dbReference type="CDD" id="cd00861">
    <property type="entry name" value="ProRS_anticodon_short"/>
    <property type="match status" value="1"/>
</dbReference>
<dbReference type="Pfam" id="PF03129">
    <property type="entry name" value="HGTP_anticodon"/>
    <property type="match status" value="1"/>
</dbReference>
<sequence>MILLNKKKFLNIVVDFSFQMRPEANIMYFKLNRKFVMRLSRYFLPLMKETPADAQIISHRLMHRAGLIHKTSAGIYSWLPLGLRVLENIERIVREEQDRIGNHYIKMSTIQPADLWIESGRYDAYGKEMLRIKDRHDRDFLYGPTNEEQVTDIVRTHLKSYKDLPLNLYQIQWKFRDEIRPRFGVMRGREFLMKDGYSFDVDFESAKKTYQSIFQSYLRTFRRLGLTAIPVQADSGAIGGNMSHEFQILAETGESTVYYDKRYEELANSANIDFDELSSLYAVESEKHDPATCPIPEDQLLVKKGIEVGHIFYFGTKYSEVMGLKVTGSDGKPFHPEMGSYGIGVSRLVGAIIEASHDDKGIVWPEAVAPFKVMIIDLVNSDDATMSMGCQLHKALISMGIDVLYDDRNERPGVKFATADLIGIPYHVIVGKRSTETGLVELKHRKTGQVQEMTLDHIIEKFNKDKS</sequence>
<dbReference type="GO" id="GO:0005829">
    <property type="term" value="C:cytosol"/>
    <property type="evidence" value="ECO:0007669"/>
    <property type="project" value="TreeGrafter"/>
</dbReference>
<dbReference type="EMBL" id="CP054719">
    <property type="protein sequence ID" value="QOL19430.1"/>
    <property type="molecule type" value="Genomic_DNA"/>
</dbReference>
<protein>
    <recommendedName>
        <fullName evidence="10">Proline--tRNA ligase</fullName>
        <ecNumber evidence="10">6.1.1.15</ecNumber>
    </recommendedName>
    <alternativeName>
        <fullName evidence="10">Prolyl-tRNA synthetase</fullName>
        <shortName evidence="10">ProRS</shortName>
    </alternativeName>
</protein>
<dbReference type="FunFam" id="3.40.50.800:FF:000032">
    <property type="entry name" value="Proline--tRNA ligase"/>
    <property type="match status" value="1"/>
</dbReference>
<dbReference type="InterPro" id="IPR050062">
    <property type="entry name" value="Pro-tRNA_synthetase"/>
</dbReference>
<evidence type="ECO:0000256" key="9">
    <source>
        <dbReference type="ARBA" id="ARBA00047671"/>
    </source>
</evidence>
<proteinExistence type="inferred from homology"/>
<dbReference type="CDD" id="cd00779">
    <property type="entry name" value="ProRS_core_prok"/>
    <property type="match status" value="1"/>
</dbReference>
<organism evidence="12 13">
    <name type="scientific">Candidatus Bodocaedibacter vickermanii</name>
    <dbReference type="NCBI Taxonomy" id="2741701"/>
    <lineage>
        <taxon>Bacteria</taxon>
        <taxon>Pseudomonadati</taxon>
        <taxon>Pseudomonadota</taxon>
        <taxon>Alphaproteobacteria</taxon>
        <taxon>Holosporales</taxon>
        <taxon>Candidatus Paracaedibacteraceae</taxon>
        <taxon>Candidatus Bodocaedibacter</taxon>
    </lineage>
</organism>
<dbReference type="HAMAP" id="MF_01570">
    <property type="entry name" value="Pro_tRNA_synth_type2"/>
    <property type="match status" value="1"/>
</dbReference>
<comment type="similarity">
    <text evidence="10">Belongs to the class-II aminoacyl-tRNA synthetase family. ProS type 2 subfamily.</text>
</comment>
<dbReference type="Gene3D" id="3.40.50.800">
    <property type="entry name" value="Anticodon-binding domain"/>
    <property type="match status" value="1"/>
</dbReference>
<dbReference type="InterPro" id="IPR006195">
    <property type="entry name" value="aa-tRNA-synth_II"/>
</dbReference>
<comment type="catalytic activity">
    <reaction evidence="9 10">
        <text>tRNA(Pro) + L-proline + ATP = L-prolyl-tRNA(Pro) + AMP + diphosphate</text>
        <dbReference type="Rhea" id="RHEA:14305"/>
        <dbReference type="Rhea" id="RHEA-COMP:9700"/>
        <dbReference type="Rhea" id="RHEA-COMP:9702"/>
        <dbReference type="ChEBI" id="CHEBI:30616"/>
        <dbReference type="ChEBI" id="CHEBI:33019"/>
        <dbReference type="ChEBI" id="CHEBI:60039"/>
        <dbReference type="ChEBI" id="CHEBI:78442"/>
        <dbReference type="ChEBI" id="CHEBI:78532"/>
        <dbReference type="ChEBI" id="CHEBI:456215"/>
        <dbReference type="EC" id="6.1.1.15"/>
    </reaction>
</comment>
<keyword evidence="13" id="KW-1185">Reference proteome</keyword>
<comment type="subunit">
    <text evidence="2 10">Homodimer.</text>
</comment>
<dbReference type="InterPro" id="IPR002314">
    <property type="entry name" value="aa-tRNA-synt_IIb"/>
</dbReference>
<keyword evidence="5 10" id="KW-0547">Nucleotide-binding</keyword>
<dbReference type="PROSITE" id="PS50862">
    <property type="entry name" value="AA_TRNA_LIGASE_II"/>
    <property type="match status" value="1"/>
</dbReference>
<evidence type="ECO:0000256" key="1">
    <source>
        <dbReference type="ARBA" id="ARBA00004496"/>
    </source>
</evidence>
<keyword evidence="6 10" id="KW-0067">ATP-binding</keyword>
<dbReference type="PRINTS" id="PR01046">
    <property type="entry name" value="TRNASYNTHPRO"/>
</dbReference>
<dbReference type="InterPro" id="IPR023716">
    <property type="entry name" value="Prolyl-tRNA_ligase_IIa_type2"/>
</dbReference>
<dbReference type="PANTHER" id="PTHR42753">
    <property type="entry name" value="MITOCHONDRIAL RIBOSOME PROTEIN L39/PROLYL-TRNA LIGASE FAMILY MEMBER"/>
    <property type="match status" value="1"/>
</dbReference>
<gene>
    <name evidence="10 12" type="primary">proS</name>
    <name evidence="12" type="ORF">CPBP_00182</name>
</gene>
<evidence type="ECO:0000256" key="6">
    <source>
        <dbReference type="ARBA" id="ARBA00022840"/>
    </source>
</evidence>
<keyword evidence="3 10" id="KW-0963">Cytoplasm</keyword>
<dbReference type="InterPro" id="IPR045864">
    <property type="entry name" value="aa-tRNA-synth_II/BPL/LPL"/>
</dbReference>
<dbReference type="InterPro" id="IPR036621">
    <property type="entry name" value="Anticodon-bd_dom_sf"/>
</dbReference>
<dbReference type="InterPro" id="IPR002316">
    <property type="entry name" value="Pro-tRNA-ligase_IIa"/>
</dbReference>
<dbReference type="InterPro" id="IPR004154">
    <property type="entry name" value="Anticodon-bd"/>
</dbReference>
<evidence type="ECO:0000256" key="7">
    <source>
        <dbReference type="ARBA" id="ARBA00022917"/>
    </source>
</evidence>
<dbReference type="FunFam" id="3.30.930.10:FF:000042">
    <property type="entry name" value="probable proline--tRNA ligase, mitochondrial"/>
    <property type="match status" value="1"/>
</dbReference>